<protein>
    <recommendedName>
        <fullName evidence="1">SnoaL-like domain-containing protein</fullName>
    </recommendedName>
</protein>
<comment type="caution">
    <text evidence="2">The sequence shown here is derived from an EMBL/GenBank/DDBJ whole genome shotgun (WGS) entry which is preliminary data.</text>
</comment>
<sequence>MSTENTGNKKLVKAYLNAQINHDFSGCRSLLDDDFHFKGPIEEHFGADNFMLSFEKFIMIIKSIEIEQLIEERDDVLALYNFTTDIPTVENTRTAEVFTIRGNKIIKSRLFFDTPEWREVIEKMMNI</sequence>
<accession>A0ABQ2BYJ8</accession>
<feature type="domain" description="SnoaL-like" evidence="1">
    <location>
        <begin position="12"/>
        <end position="106"/>
    </location>
</feature>
<dbReference type="InterPro" id="IPR032710">
    <property type="entry name" value="NTF2-like_dom_sf"/>
</dbReference>
<dbReference type="InterPro" id="IPR037401">
    <property type="entry name" value="SnoaL-like"/>
</dbReference>
<dbReference type="EMBL" id="BMDQ01000002">
    <property type="protein sequence ID" value="GGI57589.1"/>
    <property type="molecule type" value="Genomic_DNA"/>
</dbReference>
<dbReference type="Pfam" id="PF12680">
    <property type="entry name" value="SnoaL_2"/>
    <property type="match status" value="1"/>
</dbReference>
<organism evidence="2 3">
    <name type="scientific">Winogradskyella haliclonae</name>
    <dbReference type="NCBI Taxonomy" id="2048558"/>
    <lineage>
        <taxon>Bacteria</taxon>
        <taxon>Pseudomonadati</taxon>
        <taxon>Bacteroidota</taxon>
        <taxon>Flavobacteriia</taxon>
        <taxon>Flavobacteriales</taxon>
        <taxon>Flavobacteriaceae</taxon>
        <taxon>Winogradskyella</taxon>
    </lineage>
</organism>
<dbReference type="SUPFAM" id="SSF54427">
    <property type="entry name" value="NTF2-like"/>
    <property type="match status" value="1"/>
</dbReference>
<evidence type="ECO:0000313" key="3">
    <source>
        <dbReference type="Proteomes" id="UP000624701"/>
    </source>
</evidence>
<dbReference type="Proteomes" id="UP000624701">
    <property type="component" value="Unassembled WGS sequence"/>
</dbReference>
<evidence type="ECO:0000259" key="1">
    <source>
        <dbReference type="Pfam" id="PF12680"/>
    </source>
</evidence>
<keyword evidence="3" id="KW-1185">Reference proteome</keyword>
<reference evidence="3" key="1">
    <citation type="journal article" date="2019" name="Int. J. Syst. Evol. Microbiol.">
        <title>The Global Catalogue of Microorganisms (GCM) 10K type strain sequencing project: providing services to taxonomists for standard genome sequencing and annotation.</title>
        <authorList>
            <consortium name="The Broad Institute Genomics Platform"/>
            <consortium name="The Broad Institute Genome Sequencing Center for Infectious Disease"/>
            <person name="Wu L."/>
            <person name="Ma J."/>
        </authorList>
    </citation>
    <scope>NUCLEOTIDE SEQUENCE [LARGE SCALE GENOMIC DNA]</scope>
    <source>
        <strain evidence="3">CCM 8681</strain>
    </source>
</reference>
<name>A0ABQ2BYJ8_9FLAO</name>
<proteinExistence type="predicted"/>
<dbReference type="RefSeq" id="WP_188374500.1">
    <property type="nucleotide sequence ID" value="NZ_BMDQ01000002.1"/>
</dbReference>
<evidence type="ECO:0000313" key="2">
    <source>
        <dbReference type="EMBL" id="GGI57589.1"/>
    </source>
</evidence>
<dbReference type="Gene3D" id="3.10.450.50">
    <property type="match status" value="1"/>
</dbReference>
<gene>
    <name evidence="2" type="ORF">GCM10011444_18980</name>
</gene>